<keyword evidence="2" id="KW-0732">Signal</keyword>
<evidence type="ECO:0000256" key="1">
    <source>
        <dbReference type="SAM" id="MobiDB-lite"/>
    </source>
</evidence>
<dbReference type="AlphaFoldDB" id="A0A4P6ZIE3"/>
<organism evidence="3 4">
    <name type="scientific">Chryseobacterium salivictor</name>
    <dbReference type="NCBI Taxonomy" id="2547600"/>
    <lineage>
        <taxon>Bacteria</taxon>
        <taxon>Pseudomonadati</taxon>
        <taxon>Bacteroidota</taxon>
        <taxon>Flavobacteriia</taxon>
        <taxon>Flavobacteriales</taxon>
        <taxon>Weeksellaceae</taxon>
        <taxon>Chryseobacterium group</taxon>
        <taxon>Chryseobacterium</taxon>
    </lineage>
</organism>
<feature type="compositionally biased region" description="Polar residues" evidence="1">
    <location>
        <begin position="276"/>
        <end position="290"/>
    </location>
</feature>
<proteinExistence type="predicted"/>
<dbReference type="RefSeq" id="WP_133440726.1">
    <property type="nucleotide sequence ID" value="NZ_CP037954.1"/>
</dbReference>
<dbReference type="OrthoDB" id="1454607at2"/>
<accession>A0A4P6ZIE3</accession>
<evidence type="ECO:0000256" key="2">
    <source>
        <dbReference type="SAM" id="SignalP"/>
    </source>
</evidence>
<gene>
    <name evidence="3" type="ORF">NBC122_02574</name>
</gene>
<feature type="region of interest" description="Disordered" evidence="1">
    <location>
        <begin position="162"/>
        <end position="234"/>
    </location>
</feature>
<name>A0A4P6ZIE3_9FLAO</name>
<evidence type="ECO:0000313" key="4">
    <source>
        <dbReference type="Proteomes" id="UP000294419"/>
    </source>
</evidence>
<dbReference type="Proteomes" id="UP000294419">
    <property type="component" value="Chromosome"/>
</dbReference>
<feature type="chain" id="PRO_5020390988" evidence="2">
    <location>
        <begin position="22"/>
        <end position="545"/>
    </location>
</feature>
<dbReference type="EMBL" id="CP037954">
    <property type="protein sequence ID" value="QBO59378.1"/>
    <property type="molecule type" value="Genomic_DNA"/>
</dbReference>
<sequence>MKTVKLLLAAFLLLQTINLSGQKYMVDIPVSQQDPRVHVTLMYQEKNSAFGAMTQDYRILVKNNTADKLKVYIEYGAQLVCGSEKTHQLGPLGDGITIEPSQTVGKPYATDGIGSAVRLTESSCPKDTWRSMGKDASGSLLYSMISSVSYRIVNIENISEKDRAAAVSKRQKQEDELKRKKQDDELKQKKASEEKAKQEADKNSRFSQSANDKRQNSPAATGSPSAKSSSHELSEKVKVNGEYVQVFRQNGIPYIKRPDGSIHQTTETAYTQISHSARNNAAPSDQQENRQAAAEQLKRKETENVLAKLERERMQQEAANKQVEAAVSGVTDLFTQAIMQDAQEKERRYEREQLRRQQNDSEAYKIVNQYEKRAERGDEQAIEQMIKAQYLMSSGNPVEYMKSKRQTFGSQTATDGLINHYQRIITATDNERSGNFLSSVLYLAGGAGAYFLLNSLSADEKESEGTEIGMKEVYQAGAYGFGGTLGLVGVVSLVRGLSARGSSYRAAVKELNSIRNNTDVAFDFTPTMFKHDNRNTFGLALKLKF</sequence>
<feature type="signal peptide" evidence="2">
    <location>
        <begin position="1"/>
        <end position="21"/>
    </location>
</feature>
<dbReference type="KEGG" id="csal:NBC122_02574"/>
<protein>
    <submittedName>
        <fullName evidence="3">Uncharacterized protein</fullName>
    </submittedName>
</protein>
<feature type="compositionally biased region" description="Polar residues" evidence="1">
    <location>
        <begin position="205"/>
        <end position="228"/>
    </location>
</feature>
<keyword evidence="4" id="KW-1185">Reference proteome</keyword>
<reference evidence="3 4" key="1">
    <citation type="submission" date="2019-03" db="EMBL/GenBank/DDBJ databases">
        <authorList>
            <person name="Kim H."/>
            <person name="Yu S.-M."/>
        </authorList>
    </citation>
    <scope>NUCLEOTIDE SEQUENCE [LARGE SCALE GENOMIC DNA]</scope>
    <source>
        <strain evidence="3 4">NBC122</strain>
    </source>
</reference>
<feature type="compositionally biased region" description="Basic and acidic residues" evidence="1">
    <location>
        <begin position="171"/>
        <end position="204"/>
    </location>
</feature>
<feature type="region of interest" description="Disordered" evidence="1">
    <location>
        <begin position="276"/>
        <end position="300"/>
    </location>
</feature>
<evidence type="ECO:0000313" key="3">
    <source>
        <dbReference type="EMBL" id="QBO59378.1"/>
    </source>
</evidence>